<protein>
    <submittedName>
        <fullName evidence="9">ABC transporter permease</fullName>
    </submittedName>
</protein>
<dbReference type="PANTHER" id="PTHR30294:SF47">
    <property type="entry name" value="INNER MEMBRANE TRANSPORT PERMEASE YHHJ"/>
    <property type="match status" value="1"/>
</dbReference>
<evidence type="ECO:0000313" key="9">
    <source>
        <dbReference type="EMBL" id="MCW8332548.1"/>
    </source>
</evidence>
<comment type="subcellular location">
    <subcellularLocation>
        <location evidence="1">Cell membrane</location>
        <topology evidence="1">Multi-pass membrane protein</topology>
    </subcellularLocation>
</comment>
<evidence type="ECO:0000259" key="8">
    <source>
        <dbReference type="Pfam" id="PF12698"/>
    </source>
</evidence>
<keyword evidence="2" id="KW-1003">Cell membrane</keyword>
<evidence type="ECO:0000256" key="2">
    <source>
        <dbReference type="ARBA" id="ARBA00022475"/>
    </source>
</evidence>
<evidence type="ECO:0000256" key="7">
    <source>
        <dbReference type="SAM" id="Phobius"/>
    </source>
</evidence>
<feature type="transmembrane region" description="Helical" evidence="7">
    <location>
        <begin position="192"/>
        <end position="218"/>
    </location>
</feature>
<dbReference type="GO" id="GO:0005886">
    <property type="term" value="C:plasma membrane"/>
    <property type="evidence" value="ECO:0007669"/>
    <property type="project" value="UniProtKB-SubCell"/>
</dbReference>
<evidence type="ECO:0000256" key="5">
    <source>
        <dbReference type="ARBA" id="ARBA00023136"/>
    </source>
</evidence>
<feature type="transmembrane region" description="Helical" evidence="7">
    <location>
        <begin position="358"/>
        <end position="378"/>
    </location>
</feature>
<keyword evidence="5 7" id="KW-0472">Membrane</keyword>
<feature type="domain" description="ABC-2 type transporter transmembrane" evidence="8">
    <location>
        <begin position="24"/>
        <end position="369"/>
    </location>
</feature>
<feature type="region of interest" description="Disordered" evidence="6">
    <location>
        <begin position="389"/>
        <end position="408"/>
    </location>
</feature>
<feature type="transmembrane region" description="Helical" evidence="7">
    <location>
        <begin position="300"/>
        <end position="321"/>
    </location>
</feature>
<feature type="transmembrane region" description="Helical" evidence="7">
    <location>
        <begin position="271"/>
        <end position="293"/>
    </location>
</feature>
<accession>A0A9X3HPC4</accession>
<feature type="transmembrane region" description="Helical" evidence="7">
    <location>
        <begin position="25"/>
        <end position="45"/>
    </location>
</feature>
<dbReference type="InterPro" id="IPR013525">
    <property type="entry name" value="ABC2_TM"/>
</dbReference>
<dbReference type="GO" id="GO:0140359">
    <property type="term" value="F:ABC-type transporter activity"/>
    <property type="evidence" value="ECO:0007669"/>
    <property type="project" value="InterPro"/>
</dbReference>
<comment type="caution">
    <text evidence="9">The sequence shown here is derived from an EMBL/GenBank/DDBJ whole genome shotgun (WGS) entry which is preliminary data.</text>
</comment>
<keyword evidence="10" id="KW-1185">Reference proteome</keyword>
<dbReference type="Gene3D" id="3.40.1710.10">
    <property type="entry name" value="abc type-2 transporter like domain"/>
    <property type="match status" value="1"/>
</dbReference>
<evidence type="ECO:0000256" key="1">
    <source>
        <dbReference type="ARBA" id="ARBA00004651"/>
    </source>
</evidence>
<evidence type="ECO:0000313" key="10">
    <source>
        <dbReference type="Proteomes" id="UP001155586"/>
    </source>
</evidence>
<feature type="transmembrane region" description="Helical" evidence="7">
    <location>
        <begin position="239"/>
        <end position="259"/>
    </location>
</feature>
<evidence type="ECO:0000256" key="6">
    <source>
        <dbReference type="SAM" id="MobiDB-lite"/>
    </source>
</evidence>
<dbReference type="Proteomes" id="UP001155586">
    <property type="component" value="Unassembled WGS sequence"/>
</dbReference>
<sequence>MRRSTSHAQTPWLHSQTPLLRHDKWLLSCLTWVPVVLALSIWMIFSQGIARNLPVGVVDLSHSQMSRQLSFYIDSTSTLKISNNYSDVGQAKDALISGDIYAYIIIPSQFDKQVLSAQRPQVSVFYNSQYILIGKLINSAIVQAQGTFNAQIETIKDLAKGNSTPLSAIGQALPVRTQITPLFNKNSNYAQFLVSAIIPALWQVVIVVSTIMILSANYRHHGLTQWLGSRYVVNVSRTLLGYVPLFVLQGIAFLCWFYYGMKWPMNGTFAPLIFAQLTTIIACMIMGSFFFFMTLDAARAMSFAGAFTAPSFAFMGITFPVTDMNNLAQIWRALLPISHYIEVQVSQVSYGAGAAASLSHLVPMLGYALPAWLTVLLIKKHWTNEQLNTHQPIKSEKPKTISQPEELS</sequence>
<dbReference type="Pfam" id="PF12698">
    <property type="entry name" value="ABC2_membrane_3"/>
    <property type="match status" value="1"/>
</dbReference>
<proteinExistence type="predicted"/>
<evidence type="ECO:0000256" key="3">
    <source>
        <dbReference type="ARBA" id="ARBA00022692"/>
    </source>
</evidence>
<dbReference type="AlphaFoldDB" id="A0A9X3HPC4"/>
<keyword evidence="3 7" id="KW-0812">Transmembrane</keyword>
<reference evidence="9" key="1">
    <citation type="submission" date="2022-02" db="EMBL/GenBank/DDBJ databases">
        <title>Vibrio sp. nov., a new bacterium isolated from Bohai sea, China.</title>
        <authorList>
            <person name="Yuan Y."/>
        </authorList>
    </citation>
    <scope>NUCLEOTIDE SEQUENCE</scope>
    <source>
        <strain evidence="9">DBSS07</strain>
    </source>
</reference>
<organism evidence="9 10">
    <name type="scientific">Vibrio paucivorans</name>
    <dbReference type="NCBI Taxonomy" id="2829489"/>
    <lineage>
        <taxon>Bacteria</taxon>
        <taxon>Pseudomonadati</taxon>
        <taxon>Pseudomonadota</taxon>
        <taxon>Gammaproteobacteria</taxon>
        <taxon>Vibrionales</taxon>
        <taxon>Vibrionaceae</taxon>
        <taxon>Vibrio</taxon>
    </lineage>
</organism>
<keyword evidence="4 7" id="KW-1133">Transmembrane helix</keyword>
<dbReference type="InterPro" id="IPR051449">
    <property type="entry name" value="ABC-2_transporter_component"/>
</dbReference>
<evidence type="ECO:0000256" key="4">
    <source>
        <dbReference type="ARBA" id="ARBA00022989"/>
    </source>
</evidence>
<dbReference type="EMBL" id="JAKRRX010000005">
    <property type="protein sequence ID" value="MCW8332548.1"/>
    <property type="molecule type" value="Genomic_DNA"/>
</dbReference>
<dbReference type="PANTHER" id="PTHR30294">
    <property type="entry name" value="MEMBRANE COMPONENT OF ABC TRANSPORTER YHHJ-RELATED"/>
    <property type="match status" value="1"/>
</dbReference>
<gene>
    <name evidence="9" type="ORF">MD483_01695</name>
</gene>
<name>A0A9X3HPC4_9VIBR</name>